<evidence type="ECO:0000313" key="2">
    <source>
        <dbReference type="Proteomes" id="UP001151760"/>
    </source>
</evidence>
<organism evidence="1 2">
    <name type="scientific">Tanacetum coccineum</name>
    <dbReference type="NCBI Taxonomy" id="301880"/>
    <lineage>
        <taxon>Eukaryota</taxon>
        <taxon>Viridiplantae</taxon>
        <taxon>Streptophyta</taxon>
        <taxon>Embryophyta</taxon>
        <taxon>Tracheophyta</taxon>
        <taxon>Spermatophyta</taxon>
        <taxon>Magnoliopsida</taxon>
        <taxon>eudicotyledons</taxon>
        <taxon>Gunneridae</taxon>
        <taxon>Pentapetalae</taxon>
        <taxon>asterids</taxon>
        <taxon>campanulids</taxon>
        <taxon>Asterales</taxon>
        <taxon>Asteraceae</taxon>
        <taxon>Asteroideae</taxon>
        <taxon>Anthemideae</taxon>
        <taxon>Anthemidinae</taxon>
        <taxon>Tanacetum</taxon>
    </lineage>
</organism>
<sequence>MKHRSGRGGVEVVPANGDGEWLAGANACISRERRKSESGRWARACAAAEAESESLYQEEFEQLLMKKEWINEILTKYPIKEWKTEYLGIKPQTIKLKQDDPECCISTEWTDFQDEIP</sequence>
<name>A0ABQ5HZP3_9ASTR</name>
<gene>
    <name evidence="1" type="ORF">Tco_1082155</name>
</gene>
<reference evidence="1" key="2">
    <citation type="submission" date="2022-01" db="EMBL/GenBank/DDBJ databases">
        <authorList>
            <person name="Yamashiro T."/>
            <person name="Shiraishi A."/>
            <person name="Satake H."/>
            <person name="Nakayama K."/>
        </authorList>
    </citation>
    <scope>NUCLEOTIDE SEQUENCE</scope>
</reference>
<evidence type="ECO:0000313" key="1">
    <source>
        <dbReference type="EMBL" id="GJT93310.1"/>
    </source>
</evidence>
<accession>A0ABQ5HZP3</accession>
<comment type="caution">
    <text evidence="1">The sequence shown here is derived from an EMBL/GenBank/DDBJ whole genome shotgun (WGS) entry which is preliminary data.</text>
</comment>
<dbReference type="Proteomes" id="UP001151760">
    <property type="component" value="Unassembled WGS sequence"/>
</dbReference>
<reference evidence="1" key="1">
    <citation type="journal article" date="2022" name="Int. J. Mol. Sci.">
        <title>Draft Genome of Tanacetum Coccineum: Genomic Comparison of Closely Related Tanacetum-Family Plants.</title>
        <authorList>
            <person name="Yamashiro T."/>
            <person name="Shiraishi A."/>
            <person name="Nakayama K."/>
            <person name="Satake H."/>
        </authorList>
    </citation>
    <scope>NUCLEOTIDE SEQUENCE</scope>
</reference>
<proteinExistence type="predicted"/>
<dbReference type="EMBL" id="BQNB010020191">
    <property type="protein sequence ID" value="GJT93310.1"/>
    <property type="molecule type" value="Genomic_DNA"/>
</dbReference>
<protein>
    <submittedName>
        <fullName evidence="1">Uncharacterized protein</fullName>
    </submittedName>
</protein>
<keyword evidence="2" id="KW-1185">Reference proteome</keyword>